<dbReference type="GO" id="GO:0051536">
    <property type="term" value="F:iron-sulfur cluster binding"/>
    <property type="evidence" value="ECO:0007669"/>
    <property type="project" value="InterPro"/>
</dbReference>
<reference evidence="7 8" key="1">
    <citation type="journal article" date="2018" name="Sci. Rep.">
        <title>Rhizobium tumorigenes sp. nov., a novel plant tumorigenic bacterium isolated from cane gall tumors on thornless blackberry.</title>
        <authorList>
            <person name="Kuzmanovi N."/>
            <person name="Smalla K."/>
            <person name="Gronow S."/>
            <person name="PuBawska J."/>
        </authorList>
    </citation>
    <scope>NUCLEOTIDE SEQUENCE [LARGE SCALE GENOMIC DNA]</scope>
    <source>
        <strain evidence="7 8">CCBAU 85046</strain>
    </source>
</reference>
<dbReference type="InterPro" id="IPR050697">
    <property type="entry name" value="Adenylyl/Guanylyl_Cyclase_3/4"/>
</dbReference>
<dbReference type="CDD" id="cd00207">
    <property type="entry name" value="fer2"/>
    <property type="match status" value="1"/>
</dbReference>
<dbReference type="RefSeq" id="WP_111160097.1">
    <property type="nucleotide sequence ID" value="NZ_PCDP01000031.1"/>
</dbReference>
<dbReference type="GO" id="GO:0035556">
    <property type="term" value="P:intracellular signal transduction"/>
    <property type="evidence" value="ECO:0007669"/>
    <property type="project" value="InterPro"/>
</dbReference>
<evidence type="ECO:0000256" key="4">
    <source>
        <dbReference type="SAM" id="Phobius"/>
    </source>
</evidence>
<feature type="transmembrane region" description="Helical" evidence="4">
    <location>
        <begin position="95"/>
        <end position="124"/>
    </location>
</feature>
<proteinExistence type="predicted"/>
<dbReference type="OrthoDB" id="341967at2"/>
<feature type="domain" description="Guanylate cyclase" evidence="5">
    <location>
        <begin position="387"/>
        <end position="519"/>
    </location>
</feature>
<protein>
    <submittedName>
        <fullName evidence="7">Adenylate/guanylate cyclase domain-containing protein</fullName>
    </submittedName>
</protein>
<dbReference type="SUPFAM" id="SSF54292">
    <property type="entry name" value="2Fe-2S ferredoxin-like"/>
    <property type="match status" value="1"/>
</dbReference>
<dbReference type="InterPro" id="IPR001054">
    <property type="entry name" value="A/G_cyclase"/>
</dbReference>
<evidence type="ECO:0000256" key="2">
    <source>
        <dbReference type="ARBA" id="ARBA00022475"/>
    </source>
</evidence>
<gene>
    <name evidence="7" type="ORF">CPY51_09940</name>
</gene>
<keyword evidence="8" id="KW-1185">Reference proteome</keyword>
<dbReference type="InterPro" id="IPR036010">
    <property type="entry name" value="2Fe-2S_ferredoxin-like_sf"/>
</dbReference>
<keyword evidence="4" id="KW-0812">Transmembrane</keyword>
<evidence type="ECO:0000259" key="6">
    <source>
        <dbReference type="PROSITE" id="PS51085"/>
    </source>
</evidence>
<feature type="transmembrane region" description="Helical" evidence="4">
    <location>
        <begin position="144"/>
        <end position="165"/>
    </location>
</feature>
<dbReference type="SUPFAM" id="SSF55073">
    <property type="entry name" value="Nucleotide cyclase"/>
    <property type="match status" value="1"/>
</dbReference>
<feature type="domain" description="2Fe-2S ferredoxin-type" evidence="6">
    <location>
        <begin position="270"/>
        <end position="365"/>
    </location>
</feature>
<accession>A0A2W4CPH4</accession>
<evidence type="ECO:0000256" key="1">
    <source>
        <dbReference type="ARBA" id="ARBA00004651"/>
    </source>
</evidence>
<dbReference type="EMBL" id="PCDP01000031">
    <property type="protein sequence ID" value="PZM14667.1"/>
    <property type="molecule type" value="Genomic_DNA"/>
</dbReference>
<name>A0A2W4CPH4_9HYPH</name>
<dbReference type="GO" id="GO:0005886">
    <property type="term" value="C:plasma membrane"/>
    <property type="evidence" value="ECO:0007669"/>
    <property type="project" value="UniProtKB-SubCell"/>
</dbReference>
<dbReference type="SMART" id="SM00044">
    <property type="entry name" value="CYCc"/>
    <property type="match status" value="1"/>
</dbReference>
<dbReference type="InterPro" id="IPR034804">
    <property type="entry name" value="SQR/QFR_C/D"/>
</dbReference>
<dbReference type="GO" id="GO:0006171">
    <property type="term" value="P:cAMP biosynthetic process"/>
    <property type="evidence" value="ECO:0007669"/>
    <property type="project" value="TreeGrafter"/>
</dbReference>
<evidence type="ECO:0000256" key="3">
    <source>
        <dbReference type="ARBA" id="ARBA00023136"/>
    </source>
</evidence>
<comment type="subcellular location">
    <subcellularLocation>
        <location evidence="1">Cell membrane</location>
        <topology evidence="1">Multi-pass membrane protein</topology>
    </subcellularLocation>
</comment>
<dbReference type="Pfam" id="PF00111">
    <property type="entry name" value="Fer2"/>
    <property type="match status" value="1"/>
</dbReference>
<dbReference type="PROSITE" id="PS50125">
    <property type="entry name" value="GUANYLATE_CYCLASE_2"/>
    <property type="match status" value="1"/>
</dbReference>
<dbReference type="Gene3D" id="3.30.70.1230">
    <property type="entry name" value="Nucleotide cyclase"/>
    <property type="match status" value="1"/>
</dbReference>
<sequence>MTIEVRATIFSDQNIRKARLGAGLIIFIFVVMHLSNHALGLISLDAAEKGRHWFTAVWRNPVGTVLFYGAVLVHIILVLRTLYLRRTLAMPAGEAFQIATGLLIPLLLIDHVVGTRIVHTIYGYSDNYGAIVRTLWVSAPPTGVRQALALIVVWVHGCIGVHFWLRYRPWYTRITPIMLAIAILLPVLALLGFANMGRTIAYLSAEAEARGYPGGYYGDRGGFSGYGSMPTGHIGDAVLPYRIGFYGVFGAAIVVLFALRGQRKWRERAHQISIRYPGGEVIQVPRGFSVLEASRLGGLPHYSVCGGKGQCSTCRVHVVEGSANLPAPEAIEHKTLNRIGAAPDVRLACQLRPTHDISVVPMLVPMAEAAIPVYSQTASPGRERDIVVLFCDIRHFTTLTEARLPFDIVFLLNRYFSIVGRVIEESGGRLDKFIGDGVMALFGLGPAPKDASRQALKAAAEIIREIERLGEELADELAIPLRIAIGIHAGPAVVGSMGYGNVKNITAIGDTVNVASRLESAAKEFETALVFSEPVATLSGIDISAIESREIAVRGRAELLRVYIVPKEESGRFA</sequence>
<dbReference type="Proteomes" id="UP000248925">
    <property type="component" value="Unassembled WGS sequence"/>
</dbReference>
<keyword evidence="3 4" id="KW-0472">Membrane</keyword>
<dbReference type="PANTHER" id="PTHR43081">
    <property type="entry name" value="ADENYLATE CYCLASE, TERMINAL-DIFFERENTIATION SPECIFIC-RELATED"/>
    <property type="match status" value="1"/>
</dbReference>
<feature type="transmembrane region" description="Helical" evidence="4">
    <location>
        <begin position="177"/>
        <end position="194"/>
    </location>
</feature>
<keyword evidence="2" id="KW-1003">Cell membrane</keyword>
<dbReference type="GO" id="GO:0004016">
    <property type="term" value="F:adenylate cyclase activity"/>
    <property type="evidence" value="ECO:0007669"/>
    <property type="project" value="UniProtKB-ARBA"/>
</dbReference>
<evidence type="ECO:0000313" key="8">
    <source>
        <dbReference type="Proteomes" id="UP000248925"/>
    </source>
</evidence>
<dbReference type="InterPro" id="IPR001041">
    <property type="entry name" value="2Fe-2S_ferredoxin-type"/>
</dbReference>
<comment type="caution">
    <text evidence="7">The sequence shown here is derived from an EMBL/GenBank/DDBJ whole genome shotgun (WGS) entry which is preliminary data.</text>
</comment>
<organism evidence="7 8">
    <name type="scientific">Rhizobium tubonense</name>
    <dbReference type="NCBI Taxonomy" id="484088"/>
    <lineage>
        <taxon>Bacteria</taxon>
        <taxon>Pseudomonadati</taxon>
        <taxon>Pseudomonadota</taxon>
        <taxon>Alphaproteobacteria</taxon>
        <taxon>Hyphomicrobiales</taxon>
        <taxon>Rhizobiaceae</taxon>
        <taxon>Rhizobium/Agrobacterium group</taxon>
        <taxon>Rhizobium</taxon>
    </lineage>
</organism>
<feature type="transmembrane region" description="Helical" evidence="4">
    <location>
        <begin position="20"/>
        <end position="42"/>
    </location>
</feature>
<dbReference type="InterPro" id="IPR029787">
    <property type="entry name" value="Nucleotide_cyclase"/>
</dbReference>
<dbReference type="Gene3D" id="3.10.20.30">
    <property type="match status" value="1"/>
</dbReference>
<dbReference type="Pfam" id="PF00211">
    <property type="entry name" value="Guanylate_cyc"/>
    <property type="match status" value="1"/>
</dbReference>
<dbReference type="AlphaFoldDB" id="A0A2W4CPH4"/>
<evidence type="ECO:0000259" key="5">
    <source>
        <dbReference type="PROSITE" id="PS50125"/>
    </source>
</evidence>
<dbReference type="InterPro" id="IPR012675">
    <property type="entry name" value="Beta-grasp_dom_sf"/>
</dbReference>
<evidence type="ECO:0000313" key="7">
    <source>
        <dbReference type="EMBL" id="PZM14667.1"/>
    </source>
</evidence>
<dbReference type="SUPFAM" id="SSF81343">
    <property type="entry name" value="Fumarate reductase respiratory complex transmembrane subunits"/>
    <property type="match status" value="1"/>
</dbReference>
<dbReference type="CDD" id="cd07302">
    <property type="entry name" value="CHD"/>
    <property type="match status" value="1"/>
</dbReference>
<dbReference type="PANTHER" id="PTHR43081:SF17">
    <property type="entry name" value="BLL5647 PROTEIN"/>
    <property type="match status" value="1"/>
</dbReference>
<feature type="transmembrane region" description="Helical" evidence="4">
    <location>
        <begin position="62"/>
        <end position="83"/>
    </location>
</feature>
<keyword evidence="4" id="KW-1133">Transmembrane helix</keyword>
<feature type="transmembrane region" description="Helical" evidence="4">
    <location>
        <begin position="239"/>
        <end position="259"/>
    </location>
</feature>
<dbReference type="PROSITE" id="PS51085">
    <property type="entry name" value="2FE2S_FER_2"/>
    <property type="match status" value="1"/>
</dbReference>